<evidence type="ECO:0000256" key="1">
    <source>
        <dbReference type="SAM" id="MobiDB-lite"/>
    </source>
</evidence>
<gene>
    <name evidence="3" type="ORF">SNE34_02195</name>
</gene>
<dbReference type="PROSITE" id="PS51257">
    <property type="entry name" value="PROKAR_LIPOPROTEIN"/>
    <property type="match status" value="1"/>
</dbReference>
<feature type="signal peptide" evidence="2">
    <location>
        <begin position="1"/>
        <end position="17"/>
    </location>
</feature>
<reference evidence="3 4" key="1">
    <citation type="journal article" date="2016" name="Int. J. Syst. Evol. Microbiol.">
        <title>Lysobacter erysipheiresistens sp. nov., an antagonist of powdery mildew, isolated from tobacco-cultivated soil.</title>
        <authorList>
            <person name="Xie B."/>
            <person name="Li T."/>
            <person name="Lin X."/>
            <person name="Wang C.J."/>
            <person name="Chen Y.J."/>
            <person name="Liu W.J."/>
            <person name="Zhao Z.W."/>
        </authorList>
    </citation>
    <scope>NUCLEOTIDE SEQUENCE [LARGE SCALE GENOMIC DNA]</scope>
    <source>
        <strain evidence="3 4">RS-LYSO-3</strain>
    </source>
</reference>
<accession>A0ABU7YV73</accession>
<feature type="region of interest" description="Disordered" evidence="1">
    <location>
        <begin position="142"/>
        <end position="163"/>
    </location>
</feature>
<evidence type="ECO:0000313" key="3">
    <source>
        <dbReference type="EMBL" id="MEG3182824.1"/>
    </source>
</evidence>
<dbReference type="Gene3D" id="2.40.128.640">
    <property type="match status" value="1"/>
</dbReference>
<sequence length="163" mass="17230">MTKPLLALACLTVFALAACKPEPAEPAVEVPTAAETAAVDITPAGEAFSSDNAGFDMKGFAGTFSGTLPCADCPGIDITLVLNPDGSYDITEVYQDEQGPAMEMDGTWTVEANAQQIRLDPNSKSEQDRLFAITSQQQITQLDLEGKPAESGLDYSLSRQPAN</sequence>
<protein>
    <submittedName>
        <fullName evidence="3">Copper resistance protein NlpE</fullName>
    </submittedName>
</protein>
<name>A0ABU7YV73_9GAMM</name>
<feature type="chain" id="PRO_5046827369" evidence="2">
    <location>
        <begin position="18"/>
        <end position="163"/>
    </location>
</feature>
<proteinExistence type="predicted"/>
<evidence type="ECO:0000313" key="4">
    <source>
        <dbReference type="Proteomes" id="UP001355056"/>
    </source>
</evidence>
<dbReference type="Proteomes" id="UP001355056">
    <property type="component" value="Unassembled WGS sequence"/>
</dbReference>
<dbReference type="Pfam" id="PF04170">
    <property type="entry name" value="NlpE"/>
    <property type="match status" value="1"/>
</dbReference>
<comment type="caution">
    <text evidence="3">The sequence shown here is derived from an EMBL/GenBank/DDBJ whole genome shotgun (WGS) entry which is preliminary data.</text>
</comment>
<evidence type="ECO:0000256" key="2">
    <source>
        <dbReference type="SAM" id="SignalP"/>
    </source>
</evidence>
<dbReference type="RefSeq" id="WP_332614270.1">
    <property type="nucleotide sequence ID" value="NZ_JAXGFP010000001.1"/>
</dbReference>
<organism evidence="3 4">
    <name type="scientific">Novilysobacter erysipheiresistens</name>
    <dbReference type="NCBI Taxonomy" id="1749332"/>
    <lineage>
        <taxon>Bacteria</taxon>
        <taxon>Pseudomonadati</taxon>
        <taxon>Pseudomonadota</taxon>
        <taxon>Gammaproteobacteria</taxon>
        <taxon>Lysobacterales</taxon>
        <taxon>Lysobacteraceae</taxon>
        <taxon>Novilysobacter</taxon>
    </lineage>
</organism>
<keyword evidence="2" id="KW-0732">Signal</keyword>
<dbReference type="InterPro" id="IPR007298">
    <property type="entry name" value="Cu-R_lipoprotein_NlpE"/>
</dbReference>
<dbReference type="EMBL" id="JAXGFP010000001">
    <property type="protein sequence ID" value="MEG3182824.1"/>
    <property type="molecule type" value="Genomic_DNA"/>
</dbReference>
<keyword evidence="4" id="KW-1185">Reference proteome</keyword>